<name>A0A517QPN3_9PLAN</name>
<gene>
    <name evidence="2" type="ORF">Mal48_28420</name>
</gene>
<organism evidence="2 3">
    <name type="scientific">Thalassoglobus polymorphus</name>
    <dbReference type="NCBI Taxonomy" id="2527994"/>
    <lineage>
        <taxon>Bacteria</taxon>
        <taxon>Pseudomonadati</taxon>
        <taxon>Planctomycetota</taxon>
        <taxon>Planctomycetia</taxon>
        <taxon>Planctomycetales</taxon>
        <taxon>Planctomycetaceae</taxon>
        <taxon>Thalassoglobus</taxon>
    </lineage>
</organism>
<evidence type="ECO:0000313" key="3">
    <source>
        <dbReference type="Proteomes" id="UP000315724"/>
    </source>
</evidence>
<dbReference type="Gene3D" id="1.10.3210.10">
    <property type="entry name" value="Hypothetical protein af1432"/>
    <property type="match status" value="1"/>
</dbReference>
<keyword evidence="3" id="KW-1185">Reference proteome</keyword>
<sequence length="107" mass="11961">MSIKHTHHQAHTHHGHHHLKNDAGLPAILDLLEDTAVEMDDVIRSLEKSETLSTLVRTEAESVVKASVFTREVKSLKHAVALLGLNRLHALLVAQKTLQDQEFHRSA</sequence>
<dbReference type="KEGG" id="tpol:Mal48_28420"/>
<proteinExistence type="predicted"/>
<evidence type="ECO:0000256" key="1">
    <source>
        <dbReference type="SAM" id="MobiDB-lite"/>
    </source>
</evidence>
<dbReference type="AlphaFoldDB" id="A0A517QPN3"/>
<dbReference type="SUPFAM" id="SSF109604">
    <property type="entry name" value="HD-domain/PDEase-like"/>
    <property type="match status" value="1"/>
</dbReference>
<dbReference type="EMBL" id="CP036267">
    <property type="protein sequence ID" value="QDT33589.1"/>
    <property type="molecule type" value="Genomic_DNA"/>
</dbReference>
<reference evidence="2 3" key="1">
    <citation type="submission" date="2019-02" db="EMBL/GenBank/DDBJ databases">
        <title>Deep-cultivation of Planctomycetes and their phenomic and genomic characterization uncovers novel biology.</title>
        <authorList>
            <person name="Wiegand S."/>
            <person name="Jogler M."/>
            <person name="Boedeker C."/>
            <person name="Pinto D."/>
            <person name="Vollmers J."/>
            <person name="Rivas-Marin E."/>
            <person name="Kohn T."/>
            <person name="Peeters S.H."/>
            <person name="Heuer A."/>
            <person name="Rast P."/>
            <person name="Oberbeckmann S."/>
            <person name="Bunk B."/>
            <person name="Jeske O."/>
            <person name="Meyerdierks A."/>
            <person name="Storesund J.E."/>
            <person name="Kallscheuer N."/>
            <person name="Luecker S."/>
            <person name="Lage O.M."/>
            <person name="Pohl T."/>
            <person name="Merkel B.J."/>
            <person name="Hornburger P."/>
            <person name="Mueller R.-W."/>
            <person name="Bruemmer F."/>
            <person name="Labrenz M."/>
            <person name="Spormann A.M."/>
            <person name="Op den Camp H."/>
            <person name="Overmann J."/>
            <person name="Amann R."/>
            <person name="Jetten M.S.M."/>
            <person name="Mascher T."/>
            <person name="Medema M.H."/>
            <person name="Devos D.P."/>
            <person name="Kaster A.-K."/>
            <person name="Ovreas L."/>
            <person name="Rohde M."/>
            <person name="Galperin M.Y."/>
            <person name="Jogler C."/>
        </authorList>
    </citation>
    <scope>NUCLEOTIDE SEQUENCE [LARGE SCALE GENOMIC DNA]</scope>
    <source>
        <strain evidence="2 3">Mal48</strain>
    </source>
</reference>
<dbReference type="RefSeq" id="WP_197441687.1">
    <property type="nucleotide sequence ID" value="NZ_CP036267.1"/>
</dbReference>
<accession>A0A517QPN3</accession>
<feature type="region of interest" description="Disordered" evidence="1">
    <location>
        <begin position="1"/>
        <end position="20"/>
    </location>
</feature>
<feature type="compositionally biased region" description="Basic residues" evidence="1">
    <location>
        <begin position="1"/>
        <end position="19"/>
    </location>
</feature>
<protein>
    <submittedName>
        <fullName evidence="2">Uncharacterized protein</fullName>
    </submittedName>
</protein>
<dbReference type="Proteomes" id="UP000315724">
    <property type="component" value="Chromosome"/>
</dbReference>
<evidence type="ECO:0000313" key="2">
    <source>
        <dbReference type="EMBL" id="QDT33589.1"/>
    </source>
</evidence>